<dbReference type="Gene3D" id="2.40.160.10">
    <property type="entry name" value="Porin"/>
    <property type="match status" value="1"/>
</dbReference>
<dbReference type="Proteomes" id="UP000028702">
    <property type="component" value="Unassembled WGS sequence"/>
</dbReference>
<dbReference type="AlphaFoldDB" id="A0A081BCW5"/>
<evidence type="ECO:0000256" key="1">
    <source>
        <dbReference type="SAM" id="SignalP"/>
    </source>
</evidence>
<accession>A0A081BCW5</accession>
<gene>
    <name evidence="2" type="ORF">M2A_2382</name>
</gene>
<protein>
    <submittedName>
        <fullName evidence="2">Conserved protein</fullName>
    </submittedName>
</protein>
<dbReference type="EMBL" id="BBIO01000013">
    <property type="protein sequence ID" value="GAK45883.1"/>
    <property type="molecule type" value="Genomic_DNA"/>
</dbReference>
<dbReference type="InterPro" id="IPR023614">
    <property type="entry name" value="Porin_dom_sf"/>
</dbReference>
<reference evidence="2 3" key="1">
    <citation type="submission" date="2014-07" db="EMBL/GenBank/DDBJ databases">
        <title>Tepidicaulis marinum gen. nov., sp. nov., a novel marine bacterium denitrifying nitrate to nitrous oxide strictly under microaerobic conditions.</title>
        <authorList>
            <person name="Takeuchi M."/>
            <person name="Yamagishi T."/>
            <person name="Kamagata Y."/>
            <person name="Oshima K."/>
            <person name="Hattori M."/>
            <person name="Katayama T."/>
            <person name="Hanada S."/>
            <person name="Tamaki H."/>
            <person name="Marumo K."/>
            <person name="Maeda H."/>
            <person name="Nedachi M."/>
            <person name="Iwasaki W."/>
            <person name="Suwa Y."/>
            <person name="Sakata S."/>
        </authorList>
    </citation>
    <scope>NUCLEOTIDE SEQUENCE [LARGE SCALE GENOMIC DNA]</scope>
    <source>
        <strain evidence="2 3">MA2</strain>
    </source>
</reference>
<keyword evidence="3" id="KW-1185">Reference proteome</keyword>
<proteinExistence type="predicted"/>
<evidence type="ECO:0000313" key="2">
    <source>
        <dbReference type="EMBL" id="GAK45883.1"/>
    </source>
</evidence>
<dbReference type="eggNOG" id="ENOG502Z7YP">
    <property type="taxonomic scope" value="Bacteria"/>
</dbReference>
<keyword evidence="1" id="KW-0732">Signal</keyword>
<comment type="caution">
    <text evidence="2">The sequence shown here is derived from an EMBL/GenBank/DDBJ whole genome shotgun (WGS) entry which is preliminary data.</text>
</comment>
<dbReference type="SUPFAM" id="SSF56935">
    <property type="entry name" value="Porins"/>
    <property type="match status" value="1"/>
</dbReference>
<name>A0A081BCW5_9HYPH</name>
<organism evidence="2 3">
    <name type="scientific">Tepidicaulis marinus</name>
    <dbReference type="NCBI Taxonomy" id="1333998"/>
    <lineage>
        <taxon>Bacteria</taxon>
        <taxon>Pseudomonadati</taxon>
        <taxon>Pseudomonadota</taxon>
        <taxon>Alphaproteobacteria</taxon>
        <taxon>Hyphomicrobiales</taxon>
        <taxon>Parvibaculaceae</taxon>
        <taxon>Tepidicaulis</taxon>
    </lineage>
</organism>
<evidence type="ECO:0000313" key="3">
    <source>
        <dbReference type="Proteomes" id="UP000028702"/>
    </source>
</evidence>
<dbReference type="STRING" id="1333998.M2A_2382"/>
<sequence>MGALAGLCALPVVAAHADDLGAALAETKPLIDLRARAEFVDQDGFANDARAYTLRERLGFETGSFYGFSLLAEIESVQALGPEDFNSTANGRAAYPVIADPEASELNRLQLTYEGIPDTKIVAGRQRIILDDARFVGNVGWRQNEQTFDAALVTNRSLPGVTATYAYIEEVHRIFSDKSPIGNFDSDSHLINLGYSGIEGLTLTGFAYLLDFDNAAGASSETYGARAAYKTALNEDWSLKGAASYARQNEYGSNPASFSLDYYSVDAGASYGPLSFGAGYEVLEGDGTTGFSTPLATLHKFQGWADAFLTTPVDGIEDLSASLNYALPAFGPFTKITSGIVFHDFEAERTGASLGDEVDAVLSAALDNGIKLTAKYASFDGGSAGPADREKLWFQVAYAY</sequence>
<feature type="chain" id="PRO_5001755061" evidence="1">
    <location>
        <begin position="18"/>
        <end position="400"/>
    </location>
</feature>
<feature type="signal peptide" evidence="1">
    <location>
        <begin position="1"/>
        <end position="17"/>
    </location>
</feature>